<dbReference type="GO" id="GO:0005829">
    <property type="term" value="C:cytosol"/>
    <property type="evidence" value="ECO:0007669"/>
    <property type="project" value="TreeGrafter"/>
</dbReference>
<evidence type="ECO:0000313" key="5">
    <source>
        <dbReference type="EMBL" id="TYP86086.1"/>
    </source>
</evidence>
<dbReference type="PANTHER" id="PTHR30476:SF0">
    <property type="entry name" value="UPF0234 PROTEIN YAJQ"/>
    <property type="match status" value="1"/>
</dbReference>
<sequence length="162" mass="18443">MPSFDIVSEVDKTEVKNAVEQTNKEVTTRFDFKGSDARVEQAEMELTMYADNEFQLSQVQDILTSKLSKRGVDIRSLDINDKIEKVSGNKVKRSYTVKVGVETELAKKIVKLIKESKLKVQASIQGESVRVTGKNRDDLQDCIAFVKESITDFPLQYQNFRD</sequence>
<dbReference type="Pfam" id="PF04461">
    <property type="entry name" value="YajQ"/>
    <property type="match status" value="1"/>
</dbReference>
<protein>
    <recommendedName>
        <fullName evidence="3">Nucleotide-binding protein AAW31_07945</fullName>
    </recommendedName>
</protein>
<name>A0A0F7KE13_9PROT</name>
<dbReference type="EMBL" id="CP011451">
    <property type="protein sequence ID" value="AKH37751.1"/>
    <property type="molecule type" value="Genomic_DNA"/>
</dbReference>
<dbReference type="EMBL" id="VNHT01000033">
    <property type="protein sequence ID" value="TYP86086.1"/>
    <property type="molecule type" value="Genomic_DNA"/>
</dbReference>
<dbReference type="Proteomes" id="UP000034156">
    <property type="component" value="Chromosome"/>
</dbReference>
<reference evidence="6" key="1">
    <citation type="submission" date="2015-05" db="EMBL/GenBank/DDBJ databases">
        <title>Draft genome of Nitrosomonas communis strain Nm2.</title>
        <authorList>
            <person name="Kozlowski J.A."/>
            <person name="Kits K.D."/>
            <person name="Stein L.Y."/>
        </authorList>
    </citation>
    <scope>NUCLEOTIDE SEQUENCE [LARGE SCALE GENOMIC DNA]</scope>
    <source>
        <strain evidence="6">Nm2</strain>
    </source>
</reference>
<dbReference type="PATRIC" id="fig|44574.3.peg.1936"/>
<gene>
    <name evidence="4" type="ORF">AAW31_07945</name>
    <name evidence="5" type="ORF">BCL69_103312</name>
</gene>
<dbReference type="SUPFAM" id="SSF89963">
    <property type="entry name" value="YajQ-like"/>
    <property type="match status" value="2"/>
</dbReference>
<dbReference type="InterPro" id="IPR035570">
    <property type="entry name" value="UPF0234_N"/>
</dbReference>
<comment type="similarity">
    <text evidence="2 3">Belongs to the YajQ family.</text>
</comment>
<dbReference type="PANTHER" id="PTHR30476">
    <property type="entry name" value="UPF0234 PROTEIN YAJQ"/>
    <property type="match status" value="1"/>
</dbReference>
<reference evidence="4 6" key="2">
    <citation type="journal article" date="2016" name="Genome Announc.">
        <title>Genome Sequence of Nitrosomonas communis Strain Nm2, a Mesophilic Ammonia-Oxidizing Bacterium Isolated from Mediterranean Soil.</title>
        <authorList>
            <person name="Kozlowski J.A."/>
            <person name="Kits K.D."/>
            <person name="Stein L.Y."/>
        </authorList>
    </citation>
    <scope>NUCLEOTIDE SEQUENCE [LARGE SCALE GENOMIC DNA]</scope>
    <source>
        <strain evidence="4 6">Nm2</strain>
    </source>
</reference>
<proteinExistence type="inferred from homology"/>
<dbReference type="Gene3D" id="3.30.70.990">
    <property type="entry name" value="YajQ-like, domain 2"/>
    <property type="match status" value="1"/>
</dbReference>
<evidence type="ECO:0000256" key="1">
    <source>
        <dbReference type="ARBA" id="ARBA00022741"/>
    </source>
</evidence>
<organism evidence="4 6">
    <name type="scientific">Nitrosomonas communis</name>
    <dbReference type="NCBI Taxonomy" id="44574"/>
    <lineage>
        <taxon>Bacteria</taxon>
        <taxon>Pseudomonadati</taxon>
        <taxon>Pseudomonadota</taxon>
        <taxon>Betaproteobacteria</taxon>
        <taxon>Nitrosomonadales</taxon>
        <taxon>Nitrosomonadaceae</taxon>
        <taxon>Nitrosomonas</taxon>
    </lineage>
</organism>
<dbReference type="HAMAP" id="MF_00632">
    <property type="entry name" value="UPF0234"/>
    <property type="match status" value="1"/>
</dbReference>
<dbReference type="Proteomes" id="UP000324176">
    <property type="component" value="Unassembled WGS sequence"/>
</dbReference>
<evidence type="ECO:0000256" key="3">
    <source>
        <dbReference type="HAMAP-Rule" id="MF_00632"/>
    </source>
</evidence>
<comment type="function">
    <text evidence="3">Nucleotide-binding protein.</text>
</comment>
<dbReference type="InterPro" id="IPR036183">
    <property type="entry name" value="YajQ-like_sf"/>
</dbReference>
<dbReference type="KEGG" id="nco:AAW31_07945"/>
<keyword evidence="1 3" id="KW-0547">Nucleotide-binding</keyword>
<dbReference type="InterPro" id="IPR007551">
    <property type="entry name" value="YajQ/Smlt4090-like"/>
</dbReference>
<dbReference type="NCBIfam" id="NF003819">
    <property type="entry name" value="PRK05412.1"/>
    <property type="match status" value="1"/>
</dbReference>
<dbReference type="OrthoDB" id="9801447at2"/>
<evidence type="ECO:0000313" key="7">
    <source>
        <dbReference type="Proteomes" id="UP000324176"/>
    </source>
</evidence>
<evidence type="ECO:0000313" key="6">
    <source>
        <dbReference type="Proteomes" id="UP000034156"/>
    </source>
</evidence>
<dbReference type="RefSeq" id="WP_046849823.1">
    <property type="nucleotide sequence ID" value="NZ_CP011451.1"/>
</dbReference>
<dbReference type="GO" id="GO:0000166">
    <property type="term" value="F:nucleotide binding"/>
    <property type="evidence" value="ECO:0007669"/>
    <property type="project" value="UniProtKB-UniRule"/>
</dbReference>
<dbReference type="InterPro" id="IPR035571">
    <property type="entry name" value="UPF0234-like_C"/>
</dbReference>
<dbReference type="AlphaFoldDB" id="A0A0F7KE13"/>
<dbReference type="Gene3D" id="3.30.70.860">
    <property type="match status" value="1"/>
</dbReference>
<accession>A0A0F7KE13</accession>
<evidence type="ECO:0000256" key="2">
    <source>
        <dbReference type="ARBA" id="ARBA00093450"/>
    </source>
</evidence>
<dbReference type="CDD" id="cd11740">
    <property type="entry name" value="YajQ_like"/>
    <property type="match status" value="1"/>
</dbReference>
<reference evidence="5 7" key="3">
    <citation type="submission" date="2019-07" db="EMBL/GenBank/DDBJ databases">
        <title>Active sludge and wastewater microbial communities from Klosterneuburg, Austria.</title>
        <authorList>
            <person name="Wagner M."/>
        </authorList>
    </citation>
    <scope>NUCLEOTIDE SEQUENCE [LARGE SCALE GENOMIC DNA]</scope>
    <source>
        <strain evidence="5 7">Nm2</strain>
    </source>
</reference>
<evidence type="ECO:0000313" key="4">
    <source>
        <dbReference type="EMBL" id="AKH37751.1"/>
    </source>
</evidence>
<keyword evidence="6" id="KW-1185">Reference proteome</keyword>